<keyword evidence="2" id="KW-1185">Reference proteome</keyword>
<reference evidence="1" key="1">
    <citation type="submission" date="2023-06" db="EMBL/GenBank/DDBJ databases">
        <title>Robiginitalea aurantiacus sp. nov. and Algoriphagus sediminis sp. nov., isolated from coastal sediment.</title>
        <authorList>
            <person name="Zhou Z.Y."/>
            <person name="An J."/>
            <person name="Jia Y.W."/>
            <person name="Du Z.J."/>
        </authorList>
    </citation>
    <scope>NUCLEOTIDE SEQUENCE</scope>
    <source>
        <strain evidence="1">M39</strain>
    </source>
</reference>
<dbReference type="NCBIfam" id="NF033205">
    <property type="entry name" value="IPExxxVDY"/>
    <property type="match status" value="1"/>
</dbReference>
<proteinExistence type="predicted"/>
<dbReference type="Proteomes" id="UP001174839">
    <property type="component" value="Unassembled WGS sequence"/>
</dbReference>
<organism evidence="1 2">
    <name type="scientific">Robiginitalea aurantiaca</name>
    <dbReference type="NCBI Taxonomy" id="3056915"/>
    <lineage>
        <taxon>Bacteria</taxon>
        <taxon>Pseudomonadati</taxon>
        <taxon>Bacteroidota</taxon>
        <taxon>Flavobacteriia</taxon>
        <taxon>Flavobacteriales</taxon>
        <taxon>Flavobacteriaceae</taxon>
        <taxon>Robiginitalea</taxon>
    </lineage>
</organism>
<comment type="caution">
    <text evidence="1">The sequence shown here is derived from an EMBL/GenBank/DDBJ whole genome shotgun (WGS) entry which is preliminary data.</text>
</comment>
<protein>
    <submittedName>
        <fullName evidence="1">IPExxxVDY family protein</fullName>
    </submittedName>
</protein>
<evidence type="ECO:0000313" key="1">
    <source>
        <dbReference type="EMBL" id="MDM9631227.1"/>
    </source>
</evidence>
<sequence length="150" mass="17376">MEDLWEDLLDETVFSLFAIHSNLEDYAMAYAINAAFGLHLKRTREDLELNAHGLFVVFEWKDETAYREWTLFKNSGSEYGAGSSTGLFKDEPEVKRRSLIPEKREVDFFLKLEGDEQNLGILPSLLSIPRVSTAYRLETAKLKSRYNLIY</sequence>
<accession>A0ABT7WE79</accession>
<name>A0ABT7WE79_9FLAO</name>
<dbReference type="InterPro" id="IPR047690">
    <property type="entry name" value="IPExxxVDY_fam"/>
</dbReference>
<dbReference type="EMBL" id="JAUDUY010000003">
    <property type="protein sequence ID" value="MDM9631227.1"/>
    <property type="molecule type" value="Genomic_DNA"/>
</dbReference>
<evidence type="ECO:0000313" key="2">
    <source>
        <dbReference type="Proteomes" id="UP001174839"/>
    </source>
</evidence>
<gene>
    <name evidence="1" type="ORF">QU605_07090</name>
</gene>